<feature type="transmembrane region" description="Helical" evidence="7">
    <location>
        <begin position="161"/>
        <end position="180"/>
    </location>
</feature>
<evidence type="ECO:0000256" key="3">
    <source>
        <dbReference type="ARBA" id="ARBA00022692"/>
    </source>
</evidence>
<organism evidence="8">
    <name type="scientific">Pseudo-nitzschia australis</name>
    <dbReference type="NCBI Taxonomy" id="44445"/>
    <lineage>
        <taxon>Eukaryota</taxon>
        <taxon>Sar</taxon>
        <taxon>Stramenopiles</taxon>
        <taxon>Ochrophyta</taxon>
        <taxon>Bacillariophyta</taxon>
        <taxon>Bacillariophyceae</taxon>
        <taxon>Bacillariophycidae</taxon>
        <taxon>Bacillariales</taxon>
        <taxon>Bacillariaceae</taxon>
        <taxon>Pseudo-nitzschia</taxon>
    </lineage>
</organism>
<evidence type="ECO:0000256" key="7">
    <source>
        <dbReference type="SAM" id="Phobius"/>
    </source>
</evidence>
<evidence type="ECO:0000256" key="1">
    <source>
        <dbReference type="ARBA" id="ARBA00004141"/>
    </source>
</evidence>
<feature type="transmembrane region" description="Helical" evidence="7">
    <location>
        <begin position="74"/>
        <end position="94"/>
    </location>
</feature>
<name>A0A7S4AEN0_9STRA</name>
<sequence>MSDPSFLFDGTLDNGYGVGVGVGDDDDGSFPSSSSSSTCEMCGWLAALTALVAFGSFGVPVKSKVATSLDIDPLVMQSYKTAMCFITSWIFLLVRGEKFAFTPWGIVSGLFWVPGGVATIYAIKTAGLAIGIGVGSSFIVLVSFSWGIFFFDEHVHSRVQACSAVAFMLCGLVGMAYYSAPTVAHAAHTHNRTANANDGNVNIDDPYYHPIRPEDLDFLPPDAAFETDYTSMDVETAGDNDNDNDNDCNADNNNVMADSDRHNESMEISNNPIIDGDDDDENEEDDDSLAQIVTGTTSLFFCWGYLRVQERILGIMAALLVTGIWGGSIMVPMQFAPKIDKGLPYLTSFAIGATLVTLSLWLFRYLYLCHKHSYSVSTAYRALPSFHFSKMWPYGCTCGLLWSIGNFFSIVAVENLGEGVGYSASQASMLVSGLWGIFYFKEIEGADAILKWYASASVTALGIVLLSYEHHEQ</sequence>
<dbReference type="Pfam" id="PF07857">
    <property type="entry name" value="TMEM144"/>
    <property type="match status" value="2"/>
</dbReference>
<keyword evidence="5 7" id="KW-0472">Membrane</keyword>
<evidence type="ECO:0000313" key="8">
    <source>
        <dbReference type="EMBL" id="CAE0712445.1"/>
    </source>
</evidence>
<protein>
    <recommendedName>
        <fullName evidence="9">EamA domain-containing protein</fullName>
    </recommendedName>
</protein>
<evidence type="ECO:0000256" key="2">
    <source>
        <dbReference type="ARBA" id="ARBA00005731"/>
    </source>
</evidence>
<feature type="transmembrane region" description="Helical" evidence="7">
    <location>
        <begin position="101"/>
        <end position="123"/>
    </location>
</feature>
<dbReference type="PANTHER" id="PTHR16119">
    <property type="entry name" value="TRANSMEMBRANE PROTEIN 144"/>
    <property type="match status" value="1"/>
</dbReference>
<dbReference type="PANTHER" id="PTHR16119:SF17">
    <property type="entry name" value="TRANSMEMBRANE PROTEIN 144"/>
    <property type="match status" value="1"/>
</dbReference>
<dbReference type="InterPro" id="IPR012435">
    <property type="entry name" value="TMEM144"/>
</dbReference>
<evidence type="ECO:0008006" key="9">
    <source>
        <dbReference type="Google" id="ProtNLM"/>
    </source>
</evidence>
<dbReference type="AlphaFoldDB" id="A0A7S4AEN0"/>
<feature type="compositionally biased region" description="Acidic residues" evidence="6">
    <location>
        <begin position="275"/>
        <end position="286"/>
    </location>
</feature>
<keyword evidence="3 7" id="KW-0812">Transmembrane</keyword>
<feature type="transmembrane region" description="Helical" evidence="7">
    <location>
        <begin position="313"/>
        <end position="331"/>
    </location>
</feature>
<comment type="similarity">
    <text evidence="2">Belongs to the TMEM144 family.</text>
</comment>
<dbReference type="EMBL" id="HBIX01006585">
    <property type="protein sequence ID" value="CAE0712445.1"/>
    <property type="molecule type" value="Transcribed_RNA"/>
</dbReference>
<dbReference type="InterPro" id="IPR010651">
    <property type="entry name" value="Sugar_transport"/>
</dbReference>
<proteinExistence type="inferred from homology"/>
<evidence type="ECO:0000256" key="5">
    <source>
        <dbReference type="ARBA" id="ARBA00023136"/>
    </source>
</evidence>
<comment type="subcellular location">
    <subcellularLocation>
        <location evidence="1">Membrane</location>
        <topology evidence="1">Multi-pass membrane protein</topology>
    </subcellularLocation>
</comment>
<accession>A0A7S4AEN0</accession>
<dbReference type="GO" id="GO:0015144">
    <property type="term" value="F:carbohydrate transmembrane transporter activity"/>
    <property type="evidence" value="ECO:0007669"/>
    <property type="project" value="InterPro"/>
</dbReference>
<feature type="region of interest" description="Disordered" evidence="6">
    <location>
        <begin position="233"/>
        <end position="286"/>
    </location>
</feature>
<dbReference type="GO" id="GO:0016020">
    <property type="term" value="C:membrane"/>
    <property type="evidence" value="ECO:0007669"/>
    <property type="project" value="UniProtKB-SubCell"/>
</dbReference>
<evidence type="ECO:0000256" key="4">
    <source>
        <dbReference type="ARBA" id="ARBA00022989"/>
    </source>
</evidence>
<reference evidence="8" key="1">
    <citation type="submission" date="2021-01" db="EMBL/GenBank/DDBJ databases">
        <authorList>
            <person name="Corre E."/>
            <person name="Pelletier E."/>
            <person name="Niang G."/>
            <person name="Scheremetjew M."/>
            <person name="Finn R."/>
            <person name="Kale V."/>
            <person name="Holt S."/>
            <person name="Cochrane G."/>
            <person name="Meng A."/>
            <person name="Brown T."/>
            <person name="Cohen L."/>
        </authorList>
    </citation>
    <scope>NUCLEOTIDE SEQUENCE</scope>
    <source>
        <strain evidence="8">10249 10 AB</strain>
    </source>
</reference>
<feature type="transmembrane region" description="Helical" evidence="7">
    <location>
        <begin position="42"/>
        <end position="62"/>
    </location>
</feature>
<feature type="transmembrane region" description="Helical" evidence="7">
    <location>
        <begin position="129"/>
        <end position="149"/>
    </location>
</feature>
<gene>
    <name evidence="8" type="ORF">PAUS00366_LOCUS5197</name>
</gene>
<keyword evidence="4 7" id="KW-1133">Transmembrane helix</keyword>
<feature type="transmembrane region" description="Helical" evidence="7">
    <location>
        <begin position="343"/>
        <end position="363"/>
    </location>
</feature>
<feature type="compositionally biased region" description="Acidic residues" evidence="6">
    <location>
        <begin position="236"/>
        <end position="248"/>
    </location>
</feature>
<evidence type="ECO:0000256" key="6">
    <source>
        <dbReference type="SAM" id="MobiDB-lite"/>
    </source>
</evidence>